<keyword evidence="6 12" id="KW-0408">Iron</keyword>
<dbReference type="InterPro" id="IPR010505">
    <property type="entry name" value="MoaA_twitch"/>
</dbReference>
<dbReference type="InterPro" id="IPR058240">
    <property type="entry name" value="rSAM_sf"/>
</dbReference>
<dbReference type="CDD" id="cd21117">
    <property type="entry name" value="Twitch_MoaA"/>
    <property type="match status" value="1"/>
</dbReference>
<dbReference type="SUPFAM" id="SSF102114">
    <property type="entry name" value="Radical SAM enzymes"/>
    <property type="match status" value="1"/>
</dbReference>
<dbReference type="EC" id="4.1.99.22" evidence="1 12"/>
<feature type="binding site" evidence="12">
    <location>
        <position position="277"/>
    </location>
    <ligand>
        <name>[4Fe-4S] cluster</name>
        <dbReference type="ChEBI" id="CHEBI:49883"/>
        <label>2</label>
        <note>4Fe-4S-substrate</note>
    </ligand>
</feature>
<dbReference type="PROSITE" id="PS01305">
    <property type="entry name" value="MOAA_NIFB_PQQE"/>
    <property type="match status" value="1"/>
</dbReference>
<keyword evidence="3 12" id="KW-0949">S-adenosyl-L-methionine</keyword>
<dbReference type="Pfam" id="PF06463">
    <property type="entry name" value="Mob_synth_C"/>
    <property type="match status" value="1"/>
</dbReference>
<comment type="catalytic activity">
    <reaction evidence="11 12">
        <text>GTP + AH2 + S-adenosyl-L-methionine = (8S)-3',8-cyclo-7,8-dihydroguanosine 5'-triphosphate + 5'-deoxyadenosine + L-methionine + A + H(+)</text>
        <dbReference type="Rhea" id="RHEA:49576"/>
        <dbReference type="ChEBI" id="CHEBI:13193"/>
        <dbReference type="ChEBI" id="CHEBI:15378"/>
        <dbReference type="ChEBI" id="CHEBI:17319"/>
        <dbReference type="ChEBI" id="CHEBI:17499"/>
        <dbReference type="ChEBI" id="CHEBI:37565"/>
        <dbReference type="ChEBI" id="CHEBI:57844"/>
        <dbReference type="ChEBI" id="CHEBI:59789"/>
        <dbReference type="ChEBI" id="CHEBI:131766"/>
        <dbReference type="EC" id="4.1.99.22"/>
    </reaction>
</comment>
<dbReference type="CDD" id="cd01335">
    <property type="entry name" value="Radical_SAM"/>
    <property type="match status" value="1"/>
</dbReference>
<dbReference type="Proteomes" id="UP000637774">
    <property type="component" value="Unassembled WGS sequence"/>
</dbReference>
<evidence type="ECO:0000256" key="6">
    <source>
        <dbReference type="ARBA" id="ARBA00023004"/>
    </source>
</evidence>
<dbReference type="SFLD" id="SFLDG01067">
    <property type="entry name" value="SPASM/twitch_domain_containing"/>
    <property type="match status" value="1"/>
</dbReference>
<dbReference type="EMBL" id="BMGY01000039">
    <property type="protein sequence ID" value="GGH89292.1"/>
    <property type="molecule type" value="Genomic_DNA"/>
</dbReference>
<feature type="binding site" evidence="12">
    <location>
        <position position="83"/>
    </location>
    <ligand>
        <name>GTP</name>
        <dbReference type="ChEBI" id="CHEBI:37565"/>
    </ligand>
</feature>
<dbReference type="InterPro" id="IPR007197">
    <property type="entry name" value="rSAM"/>
</dbReference>
<evidence type="ECO:0000256" key="1">
    <source>
        <dbReference type="ARBA" id="ARBA00012167"/>
    </source>
</evidence>
<dbReference type="InterPro" id="IPR006638">
    <property type="entry name" value="Elp3/MiaA/NifB-like_rSAM"/>
</dbReference>
<feature type="binding site" evidence="12">
    <location>
        <position position="44"/>
    </location>
    <ligand>
        <name>[4Fe-4S] cluster</name>
        <dbReference type="ChEBI" id="CHEBI:49883"/>
        <label>1</label>
        <note>4Fe-4S-S-AdoMet</note>
    </ligand>
</feature>
<comment type="cofactor">
    <cofactor evidence="12">
        <name>[4Fe-4S] cluster</name>
        <dbReference type="ChEBI" id="CHEBI:49883"/>
    </cofactor>
    <text evidence="12">Binds 2 [4Fe-4S] clusters. Binds 1 [4Fe-4S] cluster coordinated with 3 cysteines and an exchangeable S-adenosyl-L-methionine and 1 [4Fe-4S] cluster coordinated with 3 cysteines and the GTP-derived substrate.</text>
</comment>
<dbReference type="InterPro" id="IPR013483">
    <property type="entry name" value="MoaA"/>
</dbReference>
<dbReference type="Gene3D" id="3.20.20.70">
    <property type="entry name" value="Aldolase class I"/>
    <property type="match status" value="1"/>
</dbReference>
<feature type="binding site" evidence="12">
    <location>
        <begin position="279"/>
        <end position="281"/>
    </location>
    <ligand>
        <name>GTP</name>
        <dbReference type="ChEBI" id="CHEBI:37565"/>
    </ligand>
</feature>
<protein>
    <recommendedName>
        <fullName evidence="1 12">GTP 3',8-cyclase</fullName>
        <ecNumber evidence="1 12">4.1.99.22</ecNumber>
    </recommendedName>
    <alternativeName>
        <fullName evidence="12">Molybdenum cofactor biosynthesis protein A</fullName>
    </alternativeName>
</protein>
<keyword evidence="8 12" id="KW-0342">GTP-binding</keyword>
<dbReference type="SFLD" id="SFLDG01386">
    <property type="entry name" value="main_SPASM_domain-containing"/>
    <property type="match status" value="1"/>
</dbReference>
<dbReference type="SMART" id="SM00729">
    <property type="entry name" value="Elp3"/>
    <property type="match status" value="1"/>
</dbReference>
<comment type="pathway">
    <text evidence="12">Cofactor biosynthesis; molybdopterin biosynthesis.</text>
</comment>
<comment type="function">
    <text evidence="12">Catalyzes the cyclization of GTP to (8S)-3',8-cyclo-7,8-dihydroguanosine 5'-triphosphate.</text>
</comment>
<feature type="binding site" evidence="12">
    <location>
        <position position="114"/>
    </location>
    <ligand>
        <name>GTP</name>
        <dbReference type="ChEBI" id="CHEBI:37565"/>
    </ligand>
</feature>
<evidence type="ECO:0000259" key="13">
    <source>
        <dbReference type="PROSITE" id="PS51918"/>
    </source>
</evidence>
<evidence type="ECO:0000256" key="2">
    <source>
        <dbReference type="ARBA" id="ARBA00022485"/>
    </source>
</evidence>
<keyword evidence="15" id="KW-1185">Reference proteome</keyword>
<reference evidence="15" key="1">
    <citation type="journal article" date="2019" name="Int. J. Syst. Evol. Microbiol.">
        <title>The Global Catalogue of Microorganisms (GCM) 10K type strain sequencing project: providing services to taxonomists for standard genome sequencing and annotation.</title>
        <authorList>
            <consortium name="The Broad Institute Genomics Platform"/>
            <consortium name="The Broad Institute Genome Sequencing Center for Infectious Disease"/>
            <person name="Wu L."/>
            <person name="Ma J."/>
        </authorList>
    </citation>
    <scope>NUCLEOTIDE SEQUENCE [LARGE SCALE GENOMIC DNA]</scope>
    <source>
        <strain evidence="15">CGMCC 1.14966</strain>
    </source>
</reference>
<keyword evidence="10 12" id="KW-0456">Lyase</keyword>
<keyword evidence="7 12" id="KW-0411">Iron-sulfur</keyword>
<feature type="binding site" evidence="12">
    <location>
        <position position="291"/>
    </location>
    <ligand>
        <name>[4Fe-4S] cluster</name>
        <dbReference type="ChEBI" id="CHEBI:49883"/>
        <label>2</label>
        <note>4Fe-4S-substrate</note>
    </ligand>
</feature>
<evidence type="ECO:0000256" key="8">
    <source>
        <dbReference type="ARBA" id="ARBA00023134"/>
    </source>
</evidence>
<feature type="binding site" evidence="12">
    <location>
        <position position="87"/>
    </location>
    <ligand>
        <name>S-adenosyl-L-methionine</name>
        <dbReference type="ChEBI" id="CHEBI:59789"/>
    </ligand>
</feature>
<evidence type="ECO:0000256" key="5">
    <source>
        <dbReference type="ARBA" id="ARBA00022741"/>
    </source>
</evidence>
<feature type="binding site" evidence="12">
    <location>
        <position position="46"/>
    </location>
    <ligand>
        <name>S-adenosyl-L-methionine</name>
        <dbReference type="ChEBI" id="CHEBI:59789"/>
    </ligand>
</feature>
<feature type="binding site" evidence="12">
    <location>
        <position position="174"/>
    </location>
    <ligand>
        <name>GTP</name>
        <dbReference type="ChEBI" id="CHEBI:37565"/>
    </ligand>
</feature>
<keyword evidence="2 12" id="KW-0004">4Fe-4S</keyword>
<dbReference type="HAMAP" id="MF_01225_B">
    <property type="entry name" value="MoaA_B"/>
    <property type="match status" value="1"/>
</dbReference>
<name>A0ABQ2AAT4_9BACT</name>
<feature type="binding site" evidence="12">
    <location>
        <position position="138"/>
    </location>
    <ligand>
        <name>S-adenosyl-L-methionine</name>
        <dbReference type="ChEBI" id="CHEBI:59789"/>
    </ligand>
</feature>
<organism evidence="14 15">
    <name type="scientific">Hymenobacter frigidus</name>
    <dbReference type="NCBI Taxonomy" id="1524095"/>
    <lineage>
        <taxon>Bacteria</taxon>
        <taxon>Pseudomonadati</taxon>
        <taxon>Bacteroidota</taxon>
        <taxon>Cytophagia</taxon>
        <taxon>Cytophagales</taxon>
        <taxon>Hymenobacteraceae</taxon>
        <taxon>Hymenobacter</taxon>
    </lineage>
</organism>
<evidence type="ECO:0000313" key="14">
    <source>
        <dbReference type="EMBL" id="GGH89292.1"/>
    </source>
</evidence>
<gene>
    <name evidence="12 14" type="primary">moaA</name>
    <name evidence="14" type="ORF">GCM10011495_32570</name>
</gene>
<keyword evidence="9 12" id="KW-0501">Molybdenum cofactor biosynthesis</keyword>
<dbReference type="PANTHER" id="PTHR22960:SF0">
    <property type="entry name" value="MOLYBDENUM COFACTOR BIOSYNTHESIS PROTEIN 1"/>
    <property type="match status" value="1"/>
</dbReference>
<dbReference type="InterPro" id="IPR040064">
    <property type="entry name" value="MoaA-like"/>
</dbReference>
<evidence type="ECO:0000256" key="10">
    <source>
        <dbReference type="ARBA" id="ARBA00023239"/>
    </source>
</evidence>
<dbReference type="NCBIfam" id="TIGR02666">
    <property type="entry name" value="moaA"/>
    <property type="match status" value="1"/>
</dbReference>
<dbReference type="InterPro" id="IPR000385">
    <property type="entry name" value="MoaA_NifB_PqqE_Fe-S-bd_CS"/>
</dbReference>
<feature type="binding site" evidence="12">
    <location>
        <position position="33"/>
    </location>
    <ligand>
        <name>GTP</name>
        <dbReference type="ChEBI" id="CHEBI:37565"/>
    </ligand>
</feature>
<dbReference type="SFLD" id="SFLDS00029">
    <property type="entry name" value="Radical_SAM"/>
    <property type="match status" value="1"/>
</dbReference>
<comment type="subunit">
    <text evidence="12">Monomer and homodimer.</text>
</comment>
<accession>A0ABQ2AAT4</accession>
<evidence type="ECO:0000256" key="7">
    <source>
        <dbReference type="ARBA" id="ARBA00023014"/>
    </source>
</evidence>
<feature type="binding site" evidence="12">
    <location>
        <position position="274"/>
    </location>
    <ligand>
        <name>[4Fe-4S] cluster</name>
        <dbReference type="ChEBI" id="CHEBI:49883"/>
        <label>2</label>
        <note>4Fe-4S-substrate</note>
    </ligand>
</feature>
<feature type="binding site" evidence="12">
    <location>
        <position position="40"/>
    </location>
    <ligand>
        <name>[4Fe-4S] cluster</name>
        <dbReference type="ChEBI" id="CHEBI:49883"/>
        <label>1</label>
        <note>4Fe-4S-S-AdoMet</note>
    </ligand>
</feature>
<keyword evidence="4 12" id="KW-0479">Metal-binding</keyword>
<comment type="caution">
    <text evidence="14">The sequence shown here is derived from an EMBL/GenBank/DDBJ whole genome shotgun (WGS) entry which is preliminary data.</text>
</comment>
<dbReference type="PROSITE" id="PS51918">
    <property type="entry name" value="RADICAL_SAM"/>
    <property type="match status" value="1"/>
</dbReference>
<feature type="binding site" evidence="12">
    <location>
        <position position="208"/>
    </location>
    <ligand>
        <name>S-adenosyl-L-methionine</name>
        <dbReference type="ChEBI" id="CHEBI:59789"/>
    </ligand>
</feature>
<evidence type="ECO:0000256" key="4">
    <source>
        <dbReference type="ARBA" id="ARBA00022723"/>
    </source>
</evidence>
<dbReference type="InterPro" id="IPR050105">
    <property type="entry name" value="MoCo_biosynth_MoaA/MoaC"/>
</dbReference>
<dbReference type="InterPro" id="IPR013785">
    <property type="entry name" value="Aldolase_TIM"/>
</dbReference>
<evidence type="ECO:0000313" key="15">
    <source>
        <dbReference type="Proteomes" id="UP000637774"/>
    </source>
</evidence>
<sequence length="350" mass="38440">MVIKVLPSLLSPATPPAVTPLFDQHGRPLEYLRLAVTDRCNLRCFYCMPEEGIKYMPKQQLLTYEEMLRLTGLLATMGVRKVRLTGGEPFVRRDLVPFMERLAQLPGIDDISLTTNGVLTTPHVPALARLGVKAVNLSLDTLDRARFASITRRDELPKVMETFYALLEAGIQVKINAVVMDGQNIDDLVPLADLSRNLPVDVRFIEEMPFNGGSHEAGPASLPWNHVRIRQHLEQHFGALTPVAMPAGATASEYRIAGHQGTVGIIAAYSRTFCGTCNRLRLTAEGGIKTCLYDQGVLDTRALLRGGASDADITAALSDAFRYRAANGFEAERQRPLHQLSFESMATIGG</sequence>
<evidence type="ECO:0000256" key="3">
    <source>
        <dbReference type="ARBA" id="ARBA00022691"/>
    </source>
</evidence>
<proteinExistence type="inferred from homology"/>
<dbReference type="Pfam" id="PF04055">
    <property type="entry name" value="Radical_SAM"/>
    <property type="match status" value="1"/>
</dbReference>
<evidence type="ECO:0000256" key="12">
    <source>
        <dbReference type="HAMAP-Rule" id="MF_01225"/>
    </source>
</evidence>
<dbReference type="PANTHER" id="PTHR22960">
    <property type="entry name" value="MOLYBDOPTERIN COFACTOR SYNTHESIS PROTEIN A"/>
    <property type="match status" value="1"/>
</dbReference>
<evidence type="ECO:0000256" key="9">
    <source>
        <dbReference type="ARBA" id="ARBA00023150"/>
    </source>
</evidence>
<dbReference type="SFLD" id="SFLDG01383">
    <property type="entry name" value="cyclic_pyranopterin_phosphate"/>
    <property type="match status" value="1"/>
</dbReference>
<feature type="binding site" evidence="12">
    <location>
        <position position="47"/>
    </location>
    <ligand>
        <name>[4Fe-4S] cluster</name>
        <dbReference type="ChEBI" id="CHEBI:49883"/>
        <label>1</label>
        <note>4Fe-4S-S-AdoMet</note>
    </ligand>
</feature>
<keyword evidence="5 12" id="KW-0547">Nucleotide-binding</keyword>
<evidence type="ECO:0000256" key="11">
    <source>
        <dbReference type="ARBA" id="ARBA00048697"/>
    </source>
</evidence>
<feature type="domain" description="Radical SAM core" evidence="13">
    <location>
        <begin position="24"/>
        <end position="242"/>
    </location>
</feature>
<comment type="similarity">
    <text evidence="12">Belongs to the radical SAM superfamily. MoaA family.</text>
</comment>